<comment type="caution">
    <text evidence="1">The sequence shown here is derived from an EMBL/GenBank/DDBJ whole genome shotgun (WGS) entry which is preliminary data.</text>
</comment>
<keyword evidence="1" id="KW-0808">Transferase</keyword>
<keyword evidence="2" id="KW-1185">Reference proteome</keyword>
<gene>
    <name evidence="1" type="ORF">EPI10_005510</name>
</gene>
<dbReference type="Proteomes" id="UP000325315">
    <property type="component" value="Unassembled WGS sequence"/>
</dbReference>
<sequence length="77" mass="8864">MRVQLIATTSKKKKKKKKEKKTTLSTTIYCDIKDQVLLRCVDAVEAKKILEEIHEGVYGAHANSFTMAKQIMRFGQY</sequence>
<dbReference type="AlphaFoldDB" id="A0A5B6WPZ1"/>
<organism evidence="1 2">
    <name type="scientific">Gossypium australe</name>
    <dbReference type="NCBI Taxonomy" id="47621"/>
    <lineage>
        <taxon>Eukaryota</taxon>
        <taxon>Viridiplantae</taxon>
        <taxon>Streptophyta</taxon>
        <taxon>Embryophyta</taxon>
        <taxon>Tracheophyta</taxon>
        <taxon>Spermatophyta</taxon>
        <taxon>Magnoliopsida</taxon>
        <taxon>eudicotyledons</taxon>
        <taxon>Gunneridae</taxon>
        <taxon>Pentapetalae</taxon>
        <taxon>rosids</taxon>
        <taxon>malvids</taxon>
        <taxon>Malvales</taxon>
        <taxon>Malvaceae</taxon>
        <taxon>Malvoideae</taxon>
        <taxon>Gossypium</taxon>
    </lineage>
</organism>
<reference evidence="2" key="1">
    <citation type="journal article" date="2019" name="Plant Biotechnol. J.">
        <title>Genome sequencing of the Australian wild diploid species Gossypium australe highlights disease resistance and delayed gland morphogenesis.</title>
        <authorList>
            <person name="Cai Y."/>
            <person name="Cai X."/>
            <person name="Wang Q."/>
            <person name="Wang P."/>
            <person name="Zhang Y."/>
            <person name="Cai C."/>
            <person name="Xu Y."/>
            <person name="Wang K."/>
            <person name="Zhou Z."/>
            <person name="Wang C."/>
            <person name="Geng S."/>
            <person name="Li B."/>
            <person name="Dong Q."/>
            <person name="Hou Y."/>
            <person name="Wang H."/>
            <person name="Ai P."/>
            <person name="Liu Z."/>
            <person name="Yi F."/>
            <person name="Sun M."/>
            <person name="An G."/>
            <person name="Cheng J."/>
            <person name="Zhang Y."/>
            <person name="Shi Q."/>
            <person name="Xie Y."/>
            <person name="Shi X."/>
            <person name="Chang Y."/>
            <person name="Huang F."/>
            <person name="Chen Y."/>
            <person name="Hong S."/>
            <person name="Mi L."/>
            <person name="Sun Q."/>
            <person name="Zhang L."/>
            <person name="Zhou B."/>
            <person name="Peng R."/>
            <person name="Zhang X."/>
            <person name="Liu F."/>
        </authorList>
    </citation>
    <scope>NUCLEOTIDE SEQUENCE [LARGE SCALE GENOMIC DNA]</scope>
    <source>
        <strain evidence="2">cv. PA1801</strain>
    </source>
</reference>
<keyword evidence="1" id="KW-0695">RNA-directed DNA polymerase</keyword>
<dbReference type="PANTHER" id="PTHR48475:SF1">
    <property type="entry name" value="RNASE H TYPE-1 DOMAIN-CONTAINING PROTEIN"/>
    <property type="match status" value="1"/>
</dbReference>
<dbReference type="EMBL" id="SMMG02000002">
    <property type="protein sequence ID" value="KAA3483326.1"/>
    <property type="molecule type" value="Genomic_DNA"/>
</dbReference>
<proteinExistence type="predicted"/>
<evidence type="ECO:0000313" key="1">
    <source>
        <dbReference type="EMBL" id="KAA3483326.1"/>
    </source>
</evidence>
<protein>
    <submittedName>
        <fullName evidence="1">RNA-directed DNA polymerase</fullName>
    </submittedName>
</protein>
<dbReference type="PANTHER" id="PTHR48475">
    <property type="entry name" value="RIBONUCLEASE H"/>
    <property type="match status" value="1"/>
</dbReference>
<evidence type="ECO:0000313" key="2">
    <source>
        <dbReference type="Proteomes" id="UP000325315"/>
    </source>
</evidence>
<name>A0A5B6WPZ1_9ROSI</name>
<dbReference type="OrthoDB" id="1704624at2759"/>
<keyword evidence="1" id="KW-0548">Nucleotidyltransferase</keyword>
<dbReference type="GO" id="GO:0003964">
    <property type="term" value="F:RNA-directed DNA polymerase activity"/>
    <property type="evidence" value="ECO:0007669"/>
    <property type="project" value="UniProtKB-KW"/>
</dbReference>
<accession>A0A5B6WPZ1</accession>